<dbReference type="Proteomes" id="UP001174677">
    <property type="component" value="Chromosome 16"/>
</dbReference>
<comment type="caution">
    <text evidence="2">The sequence shown here is derived from an EMBL/GenBank/DDBJ whole genome shotgun (WGS) entry which is preliminary data.</text>
</comment>
<evidence type="ECO:0000256" key="1">
    <source>
        <dbReference type="SAM" id="MobiDB-lite"/>
    </source>
</evidence>
<keyword evidence="3" id="KW-1185">Reference proteome</keyword>
<proteinExistence type="predicted"/>
<organism evidence="2 3">
    <name type="scientific">Hevea brasiliensis</name>
    <name type="common">Para rubber tree</name>
    <name type="synonym">Siphonia brasiliensis</name>
    <dbReference type="NCBI Taxonomy" id="3981"/>
    <lineage>
        <taxon>Eukaryota</taxon>
        <taxon>Viridiplantae</taxon>
        <taxon>Streptophyta</taxon>
        <taxon>Embryophyta</taxon>
        <taxon>Tracheophyta</taxon>
        <taxon>Spermatophyta</taxon>
        <taxon>Magnoliopsida</taxon>
        <taxon>eudicotyledons</taxon>
        <taxon>Gunneridae</taxon>
        <taxon>Pentapetalae</taxon>
        <taxon>rosids</taxon>
        <taxon>fabids</taxon>
        <taxon>Malpighiales</taxon>
        <taxon>Euphorbiaceae</taxon>
        <taxon>Crotonoideae</taxon>
        <taxon>Micrandreae</taxon>
        <taxon>Hevea</taxon>
    </lineage>
</organism>
<accession>A0ABQ9KT77</accession>
<sequence length="182" mass="20819">MAKRLFPNSSSSVNVHDPVTSQSRPTFQSGTHIVQVPKDQIYWVPPAENTLIVERPKNPEFQVQRLVVRKLPQRWSCFPLLRRTKSSGRKVSNFPQDEKNSKEIGLFLKGSKILLPNDIKKSMKSAKPKVNMPFSLKMKVPARMRSSSFKIEFAKLVITCHFKVDTFAKGTKILSQQCQINH</sequence>
<name>A0ABQ9KT77_HEVBR</name>
<evidence type="ECO:0000313" key="2">
    <source>
        <dbReference type="EMBL" id="KAJ9146417.1"/>
    </source>
</evidence>
<gene>
    <name evidence="2" type="ORF">P3X46_028686</name>
</gene>
<dbReference type="EMBL" id="JARPOI010000016">
    <property type="protein sequence ID" value="KAJ9146417.1"/>
    <property type="molecule type" value="Genomic_DNA"/>
</dbReference>
<evidence type="ECO:0000313" key="3">
    <source>
        <dbReference type="Proteomes" id="UP001174677"/>
    </source>
</evidence>
<protein>
    <recommendedName>
        <fullName evidence="4">BURP domain-containing protein</fullName>
    </recommendedName>
</protein>
<reference evidence="2" key="1">
    <citation type="journal article" date="2023" name="Plant Biotechnol. J.">
        <title>Chromosome-level wild Hevea brasiliensis genome provides new tools for genomic-assisted breeding and valuable loci to elevate rubber yield.</title>
        <authorList>
            <person name="Cheng H."/>
            <person name="Song X."/>
            <person name="Hu Y."/>
            <person name="Wu T."/>
            <person name="Yang Q."/>
            <person name="An Z."/>
            <person name="Feng S."/>
            <person name="Deng Z."/>
            <person name="Wu W."/>
            <person name="Zeng X."/>
            <person name="Tu M."/>
            <person name="Wang X."/>
            <person name="Huang H."/>
        </authorList>
    </citation>
    <scope>NUCLEOTIDE SEQUENCE</scope>
    <source>
        <strain evidence="2">MT/VB/25A 57/8</strain>
    </source>
</reference>
<evidence type="ECO:0008006" key="4">
    <source>
        <dbReference type="Google" id="ProtNLM"/>
    </source>
</evidence>
<feature type="region of interest" description="Disordered" evidence="1">
    <location>
        <begin position="1"/>
        <end position="30"/>
    </location>
</feature>
<feature type="compositionally biased region" description="Polar residues" evidence="1">
    <location>
        <begin position="7"/>
        <end position="30"/>
    </location>
</feature>